<dbReference type="EMBL" id="GBRH01277598">
    <property type="protein sequence ID" value="JAD20297.1"/>
    <property type="molecule type" value="Transcribed_RNA"/>
</dbReference>
<evidence type="ECO:0000313" key="1">
    <source>
        <dbReference type="EMBL" id="JAD20297.1"/>
    </source>
</evidence>
<protein>
    <submittedName>
        <fullName evidence="1">Uncharacterized protein</fullName>
    </submittedName>
</protein>
<sequence>MDEHNDVASFGCIREHKSLILEFFPQLT</sequence>
<organism evidence="1">
    <name type="scientific">Arundo donax</name>
    <name type="common">Giant reed</name>
    <name type="synonym">Donax arundinaceus</name>
    <dbReference type="NCBI Taxonomy" id="35708"/>
    <lineage>
        <taxon>Eukaryota</taxon>
        <taxon>Viridiplantae</taxon>
        <taxon>Streptophyta</taxon>
        <taxon>Embryophyta</taxon>
        <taxon>Tracheophyta</taxon>
        <taxon>Spermatophyta</taxon>
        <taxon>Magnoliopsida</taxon>
        <taxon>Liliopsida</taxon>
        <taxon>Poales</taxon>
        <taxon>Poaceae</taxon>
        <taxon>PACMAD clade</taxon>
        <taxon>Arundinoideae</taxon>
        <taxon>Arundineae</taxon>
        <taxon>Arundo</taxon>
    </lineage>
</organism>
<reference evidence="1" key="1">
    <citation type="submission" date="2014-09" db="EMBL/GenBank/DDBJ databases">
        <authorList>
            <person name="Magalhaes I.L.F."/>
            <person name="Oliveira U."/>
            <person name="Santos F.R."/>
            <person name="Vidigal T.H.D.A."/>
            <person name="Brescovit A.D."/>
            <person name="Santos A.J."/>
        </authorList>
    </citation>
    <scope>NUCLEOTIDE SEQUENCE</scope>
    <source>
        <tissue evidence="1">Shoot tissue taken approximately 20 cm above the soil surface</tissue>
    </source>
</reference>
<dbReference type="AlphaFoldDB" id="A0A0A8YAA8"/>
<name>A0A0A8YAA8_ARUDO</name>
<reference evidence="1" key="2">
    <citation type="journal article" date="2015" name="Data Brief">
        <title>Shoot transcriptome of the giant reed, Arundo donax.</title>
        <authorList>
            <person name="Barrero R.A."/>
            <person name="Guerrero F.D."/>
            <person name="Moolhuijzen P."/>
            <person name="Goolsby J.A."/>
            <person name="Tidwell J."/>
            <person name="Bellgard S.E."/>
            <person name="Bellgard M.I."/>
        </authorList>
    </citation>
    <scope>NUCLEOTIDE SEQUENCE</scope>
    <source>
        <tissue evidence="1">Shoot tissue taken approximately 20 cm above the soil surface</tissue>
    </source>
</reference>
<accession>A0A0A8YAA8</accession>
<proteinExistence type="predicted"/>